<accession>A0A132ESL5</accession>
<evidence type="ECO:0000313" key="1">
    <source>
        <dbReference type="EMBL" id="KWF57397.1"/>
    </source>
</evidence>
<reference evidence="1 2" key="1">
    <citation type="submission" date="2015-11" db="EMBL/GenBank/DDBJ databases">
        <title>Expanding the genomic diversity of Burkholderia species for the development of highly accurate diagnostics.</title>
        <authorList>
            <person name="Sahl J."/>
            <person name="Keim P."/>
            <person name="Wagner D."/>
        </authorList>
    </citation>
    <scope>NUCLEOTIDE SEQUENCE [LARGE SCALE GENOMIC DNA]</scope>
    <source>
        <strain evidence="1 2">MSMB574WGS</strain>
    </source>
</reference>
<dbReference type="SUPFAM" id="SSF110296">
    <property type="entry name" value="Oligoxyloglucan reducing end-specific cellobiohydrolase"/>
    <property type="match status" value="1"/>
</dbReference>
<organism evidence="1 2">
    <name type="scientific">Burkholderia pseudomultivorans</name>
    <dbReference type="NCBI Taxonomy" id="1207504"/>
    <lineage>
        <taxon>Bacteria</taxon>
        <taxon>Pseudomonadati</taxon>
        <taxon>Pseudomonadota</taxon>
        <taxon>Betaproteobacteria</taxon>
        <taxon>Burkholderiales</taxon>
        <taxon>Burkholderiaceae</taxon>
        <taxon>Burkholderia</taxon>
        <taxon>Burkholderia cepacia complex</taxon>
    </lineage>
</organism>
<name>A0A132ESL5_9BURK</name>
<dbReference type="Proteomes" id="UP000061512">
    <property type="component" value="Unassembled WGS sequence"/>
</dbReference>
<dbReference type="SUPFAM" id="SSF50939">
    <property type="entry name" value="Sialidases"/>
    <property type="match status" value="1"/>
</dbReference>
<comment type="caution">
    <text evidence="1">The sequence shown here is derived from an EMBL/GenBank/DDBJ whole genome shotgun (WGS) entry which is preliminary data.</text>
</comment>
<evidence type="ECO:0008006" key="3">
    <source>
        <dbReference type="Google" id="ProtNLM"/>
    </source>
</evidence>
<gene>
    <name evidence="1" type="ORF">WT57_31260</name>
</gene>
<dbReference type="AlphaFoldDB" id="A0A132ESL5"/>
<dbReference type="EMBL" id="LPJX01000070">
    <property type="protein sequence ID" value="KWF57397.1"/>
    <property type="molecule type" value="Genomic_DNA"/>
</dbReference>
<sequence>MKKSRWSIVSIVRLGIAIPIALLLIAYAWGLTRAHLELGGSEPNQRILGRALDDGQRAMEQACTGVVAVGRSVWLVGRRESDDDKARLRDAVNLDALLPAGSTPDTGEREVSQVSRLGDDGVFHTMAYVSGYACPLPSADKTSLLLLTGAHLPEGNDGRPVQTAVFRADEHGKDWRIVPGGFMADAEWLAWSLDPYFHGSNDVWAAGQGRFFHSSDQGAHADAVEGTERLWDAPSGTLPQTPGSGGDTAAHLIQFNDRQATAWVSQSYWDGTSTLQTFTREAQLTRRDGRWEVGDIRTTPGLYLFKVKDNGAGRVVAELSRSSDAGRELAELGQDGRSWNRLGDLPNPFWPLPASTMIRPNQQTSFYVSGPVILMTTMSTHTTVQLTGKAAHIEGNGVFFSTDSGRHWKKLAIPGYLGVLGFDADRKAVYWNKGNEFENRDPAIYVSDLAQ</sequence>
<dbReference type="RefSeq" id="WP_060300678.1">
    <property type="nucleotide sequence ID" value="NZ_LPJX01000070.1"/>
</dbReference>
<evidence type="ECO:0000313" key="2">
    <source>
        <dbReference type="Proteomes" id="UP000061512"/>
    </source>
</evidence>
<proteinExistence type="predicted"/>
<dbReference type="InterPro" id="IPR036278">
    <property type="entry name" value="Sialidase_sf"/>
</dbReference>
<protein>
    <recommendedName>
        <fullName evidence="3">Glycosyl hydrolase</fullName>
    </recommendedName>
</protein>